<comment type="subcellular location">
    <subcellularLocation>
        <location evidence="1">Nucleus</location>
    </subcellularLocation>
</comment>
<dbReference type="SMART" id="SM00355">
    <property type="entry name" value="ZnF_C2H2"/>
    <property type="match status" value="7"/>
</dbReference>
<dbReference type="InterPro" id="IPR036236">
    <property type="entry name" value="Znf_C2H2_sf"/>
</dbReference>
<dbReference type="InterPro" id="IPR013087">
    <property type="entry name" value="Znf_C2H2_type"/>
</dbReference>
<dbReference type="Gene3D" id="3.30.160.60">
    <property type="entry name" value="Classic Zinc Finger"/>
    <property type="match status" value="2"/>
</dbReference>
<keyword evidence="2" id="KW-0479">Metal-binding</keyword>
<gene>
    <name evidence="11" type="ORF">FSP39_010508</name>
</gene>
<keyword evidence="3" id="KW-0677">Repeat</keyword>
<evidence type="ECO:0000256" key="9">
    <source>
        <dbReference type="SAM" id="MobiDB-lite"/>
    </source>
</evidence>
<name>A0AA88YW01_PINIB</name>
<dbReference type="GO" id="GO:0000978">
    <property type="term" value="F:RNA polymerase II cis-regulatory region sequence-specific DNA binding"/>
    <property type="evidence" value="ECO:0007669"/>
    <property type="project" value="TreeGrafter"/>
</dbReference>
<sequence length="389" mass="44758">MPKKKSSNPKPPKPPLALLCEYEGCNQVFSCMEDFTAHITQHLGTYSLSDRPFAVQTFPCPWHLCGSRIQGLLTDFIRHMYFHSFHVKIKCLGQQMIDQDGLNSCTLDKSGRNLIPELPERLQCGWENCTIVLDIPETFYRHVDCHAHSYPEGNNVEGGCRCFWEGCDAVCKNKYKLREHLRSHTQEKIVACPVCGGLYSNRTKFLDHLKRQADSNVNQYKCPCCDMTCATPSSLKQHLRYRHTNEKPFQCEHCHFRRRTYRNTCVMCVDQLFSRGSKLTVHLKKKHKFRWPSGHCRFRYRMGEDGFWRLQTVRYESMHLTEQRSSTAPSNTESVSAAGSDKDHTGQAAACADVKQTLEVIDQNQNANVGPIGGVYKEYTEMVNSTRRK</sequence>
<evidence type="ECO:0000256" key="7">
    <source>
        <dbReference type="ARBA" id="ARBA00023242"/>
    </source>
</evidence>
<evidence type="ECO:0000256" key="5">
    <source>
        <dbReference type="ARBA" id="ARBA00022833"/>
    </source>
</evidence>
<dbReference type="AlphaFoldDB" id="A0AA88YW01"/>
<dbReference type="PROSITE" id="PS50157">
    <property type="entry name" value="ZINC_FINGER_C2H2_2"/>
    <property type="match status" value="1"/>
</dbReference>
<feature type="domain" description="C2H2-type" evidence="10">
    <location>
        <begin position="220"/>
        <end position="248"/>
    </location>
</feature>
<protein>
    <recommendedName>
        <fullName evidence="10">C2H2-type domain-containing protein</fullName>
    </recommendedName>
</protein>
<evidence type="ECO:0000313" key="11">
    <source>
        <dbReference type="EMBL" id="KAK3107260.1"/>
    </source>
</evidence>
<dbReference type="PANTHER" id="PTHR24391:SF18">
    <property type="entry name" value="EG:115C2.6 PROTEIN"/>
    <property type="match status" value="1"/>
</dbReference>
<keyword evidence="7" id="KW-0539">Nucleus</keyword>
<evidence type="ECO:0000256" key="3">
    <source>
        <dbReference type="ARBA" id="ARBA00022737"/>
    </source>
</evidence>
<dbReference type="PROSITE" id="PS00028">
    <property type="entry name" value="ZINC_FINGER_C2H2_1"/>
    <property type="match status" value="3"/>
</dbReference>
<dbReference type="GO" id="GO:0000981">
    <property type="term" value="F:DNA-binding transcription factor activity, RNA polymerase II-specific"/>
    <property type="evidence" value="ECO:0007669"/>
    <property type="project" value="TreeGrafter"/>
</dbReference>
<dbReference type="InterPro" id="IPR051574">
    <property type="entry name" value="ZnF_E-box_Homeobox"/>
</dbReference>
<reference evidence="11" key="1">
    <citation type="submission" date="2019-08" db="EMBL/GenBank/DDBJ databases">
        <title>The improved chromosome-level genome for the pearl oyster Pinctada fucata martensii using PacBio sequencing and Hi-C.</title>
        <authorList>
            <person name="Zheng Z."/>
        </authorList>
    </citation>
    <scope>NUCLEOTIDE SEQUENCE</scope>
    <source>
        <strain evidence="11">ZZ-2019</strain>
        <tissue evidence="11">Adductor muscle</tissue>
    </source>
</reference>
<keyword evidence="4 8" id="KW-0863">Zinc-finger</keyword>
<dbReference type="GO" id="GO:0005634">
    <property type="term" value="C:nucleus"/>
    <property type="evidence" value="ECO:0007669"/>
    <property type="project" value="UniProtKB-SubCell"/>
</dbReference>
<dbReference type="EMBL" id="VSWD01000002">
    <property type="protein sequence ID" value="KAK3107260.1"/>
    <property type="molecule type" value="Genomic_DNA"/>
</dbReference>
<accession>A0AA88YW01</accession>
<evidence type="ECO:0000313" key="12">
    <source>
        <dbReference type="Proteomes" id="UP001186944"/>
    </source>
</evidence>
<proteinExistence type="predicted"/>
<evidence type="ECO:0000256" key="8">
    <source>
        <dbReference type="PROSITE-ProRule" id="PRU00042"/>
    </source>
</evidence>
<evidence type="ECO:0000256" key="4">
    <source>
        <dbReference type="ARBA" id="ARBA00022771"/>
    </source>
</evidence>
<dbReference type="PANTHER" id="PTHR24391">
    <property type="entry name" value="HISTONE H4 TRANSCRIPTION FACTOR-RELATED"/>
    <property type="match status" value="1"/>
</dbReference>
<dbReference type="GO" id="GO:0045892">
    <property type="term" value="P:negative regulation of DNA-templated transcription"/>
    <property type="evidence" value="ECO:0007669"/>
    <property type="project" value="UniProtKB-ARBA"/>
</dbReference>
<keyword evidence="12" id="KW-1185">Reference proteome</keyword>
<feature type="region of interest" description="Disordered" evidence="9">
    <location>
        <begin position="321"/>
        <end position="348"/>
    </location>
</feature>
<evidence type="ECO:0000256" key="2">
    <source>
        <dbReference type="ARBA" id="ARBA00022723"/>
    </source>
</evidence>
<evidence type="ECO:0000259" key="10">
    <source>
        <dbReference type="PROSITE" id="PS50157"/>
    </source>
</evidence>
<organism evidence="11 12">
    <name type="scientific">Pinctada imbricata</name>
    <name type="common">Atlantic pearl-oyster</name>
    <name type="synonym">Pinctada martensii</name>
    <dbReference type="NCBI Taxonomy" id="66713"/>
    <lineage>
        <taxon>Eukaryota</taxon>
        <taxon>Metazoa</taxon>
        <taxon>Spiralia</taxon>
        <taxon>Lophotrochozoa</taxon>
        <taxon>Mollusca</taxon>
        <taxon>Bivalvia</taxon>
        <taxon>Autobranchia</taxon>
        <taxon>Pteriomorphia</taxon>
        <taxon>Pterioida</taxon>
        <taxon>Pterioidea</taxon>
        <taxon>Pteriidae</taxon>
        <taxon>Pinctada</taxon>
    </lineage>
</organism>
<keyword evidence="5" id="KW-0862">Zinc</keyword>
<dbReference type="GO" id="GO:0008270">
    <property type="term" value="F:zinc ion binding"/>
    <property type="evidence" value="ECO:0007669"/>
    <property type="project" value="UniProtKB-KW"/>
</dbReference>
<feature type="compositionally biased region" description="Polar residues" evidence="9">
    <location>
        <begin position="323"/>
        <end position="337"/>
    </location>
</feature>
<dbReference type="SUPFAM" id="SSF57667">
    <property type="entry name" value="beta-beta-alpha zinc fingers"/>
    <property type="match status" value="2"/>
</dbReference>
<dbReference type="Proteomes" id="UP001186944">
    <property type="component" value="Unassembled WGS sequence"/>
</dbReference>
<comment type="caution">
    <text evidence="11">The sequence shown here is derived from an EMBL/GenBank/DDBJ whole genome shotgun (WGS) entry which is preliminary data.</text>
</comment>
<evidence type="ECO:0000256" key="1">
    <source>
        <dbReference type="ARBA" id="ARBA00004123"/>
    </source>
</evidence>
<evidence type="ECO:0000256" key="6">
    <source>
        <dbReference type="ARBA" id="ARBA00023125"/>
    </source>
</evidence>
<keyword evidence="6" id="KW-0238">DNA-binding</keyword>